<keyword evidence="2" id="KW-1185">Reference proteome</keyword>
<organism evidence="1 2">
    <name type="scientific">Salix viminalis</name>
    <name type="common">Common osier</name>
    <name type="synonym">Basket willow</name>
    <dbReference type="NCBI Taxonomy" id="40686"/>
    <lineage>
        <taxon>Eukaryota</taxon>
        <taxon>Viridiplantae</taxon>
        <taxon>Streptophyta</taxon>
        <taxon>Embryophyta</taxon>
        <taxon>Tracheophyta</taxon>
        <taxon>Spermatophyta</taxon>
        <taxon>Magnoliopsida</taxon>
        <taxon>eudicotyledons</taxon>
        <taxon>Gunneridae</taxon>
        <taxon>Pentapetalae</taxon>
        <taxon>rosids</taxon>
        <taxon>fabids</taxon>
        <taxon>Malpighiales</taxon>
        <taxon>Salicaceae</taxon>
        <taxon>Saliceae</taxon>
        <taxon>Salix</taxon>
    </lineage>
</organism>
<reference evidence="1" key="2">
    <citation type="journal article" date="2023" name="Int. J. Mol. Sci.">
        <title>De Novo Assembly and Annotation of 11 Diverse Shrub Willow (Salix) Genomes Reveals Novel Gene Organization in Sex-Linked Regions.</title>
        <authorList>
            <person name="Hyden B."/>
            <person name="Feng K."/>
            <person name="Yates T.B."/>
            <person name="Jawdy S."/>
            <person name="Cereghino C."/>
            <person name="Smart L.B."/>
            <person name="Muchero W."/>
        </authorList>
    </citation>
    <scope>NUCLEOTIDE SEQUENCE [LARGE SCALE GENOMIC DNA]</scope>
    <source>
        <tissue evidence="1">Shoot tip</tissue>
    </source>
</reference>
<sequence length="213" mass="24618">MRDFLWRGVSLVRGDAKVAWRDVCCPLKEGGLGIKRIEEWNKAALVKHIWTLLTNDSSIWGSWVKTCLLKGHSFWSVPVPSHPSWSWRNILHARETVRGSMVKAIGNDRDSDLWMDYWLPEGKRPCDLLSLRQLTATSHPWNAKVSDIIEGNIWNFPLSPDEDVQRMWNLVSFQPQVEQQDSWVWTKHASGKCMIKSAWEQSRRPSPPMMVVG</sequence>
<name>A0A9Q0NYE8_SALVM</name>
<comment type="caution">
    <text evidence="1">The sequence shown here is derived from an EMBL/GenBank/DDBJ whole genome shotgun (WGS) entry which is preliminary data.</text>
</comment>
<gene>
    <name evidence="1" type="ORF">OIU85_008737</name>
</gene>
<dbReference type="OrthoDB" id="1938625at2759"/>
<dbReference type="PANTHER" id="PTHR33116:SF78">
    <property type="entry name" value="OS12G0587133 PROTEIN"/>
    <property type="match status" value="1"/>
</dbReference>
<protein>
    <recommendedName>
        <fullName evidence="3">Reverse transcriptase zinc-binding domain-containing protein</fullName>
    </recommendedName>
</protein>
<dbReference type="PANTHER" id="PTHR33116">
    <property type="entry name" value="REVERSE TRANSCRIPTASE ZINC-BINDING DOMAIN-CONTAINING PROTEIN-RELATED-RELATED"/>
    <property type="match status" value="1"/>
</dbReference>
<dbReference type="EMBL" id="JAPFFL010000014">
    <property type="protein sequence ID" value="KAJ6678176.1"/>
    <property type="molecule type" value="Genomic_DNA"/>
</dbReference>
<evidence type="ECO:0000313" key="1">
    <source>
        <dbReference type="EMBL" id="KAJ6678176.1"/>
    </source>
</evidence>
<dbReference type="Proteomes" id="UP001151529">
    <property type="component" value="Chromosome 7"/>
</dbReference>
<dbReference type="AlphaFoldDB" id="A0A9Q0NYE8"/>
<evidence type="ECO:0008006" key="3">
    <source>
        <dbReference type="Google" id="ProtNLM"/>
    </source>
</evidence>
<reference evidence="1" key="1">
    <citation type="submission" date="2022-11" db="EMBL/GenBank/DDBJ databases">
        <authorList>
            <person name="Hyden B.L."/>
            <person name="Feng K."/>
            <person name="Yates T."/>
            <person name="Jawdy S."/>
            <person name="Smart L.B."/>
            <person name="Muchero W."/>
        </authorList>
    </citation>
    <scope>NUCLEOTIDE SEQUENCE</scope>
    <source>
        <tissue evidence="1">Shoot tip</tissue>
    </source>
</reference>
<evidence type="ECO:0000313" key="2">
    <source>
        <dbReference type="Proteomes" id="UP001151529"/>
    </source>
</evidence>
<proteinExistence type="predicted"/>
<accession>A0A9Q0NYE8</accession>